<evidence type="ECO:0000313" key="3">
    <source>
        <dbReference type="Proteomes" id="UP000186905"/>
    </source>
</evidence>
<dbReference type="CDD" id="cd00060">
    <property type="entry name" value="FHA"/>
    <property type="match status" value="1"/>
</dbReference>
<dbReference type="STRING" id="1903952.BIT28_10400"/>
<dbReference type="AlphaFoldDB" id="A0A1Q9G6K7"/>
<evidence type="ECO:0000259" key="1">
    <source>
        <dbReference type="PROSITE" id="PS50006"/>
    </source>
</evidence>
<reference evidence="2 3" key="1">
    <citation type="submission" date="2016-09" db="EMBL/GenBank/DDBJ databases">
        <title>Photobacterium proteolyticum sp. nov. a protease producing bacterium isolated from ocean sediments of Laizhou Bay.</title>
        <authorList>
            <person name="Li Y."/>
        </authorList>
    </citation>
    <scope>NUCLEOTIDE SEQUENCE [LARGE SCALE GENOMIC DNA]</scope>
    <source>
        <strain evidence="2 3">13-12</strain>
    </source>
</reference>
<feature type="domain" description="FHA" evidence="1">
    <location>
        <begin position="32"/>
        <end position="78"/>
    </location>
</feature>
<dbReference type="Proteomes" id="UP000186905">
    <property type="component" value="Unassembled WGS sequence"/>
</dbReference>
<evidence type="ECO:0000313" key="2">
    <source>
        <dbReference type="EMBL" id="OLQ69948.1"/>
    </source>
</evidence>
<gene>
    <name evidence="2" type="ORF">BIT28_10400</name>
</gene>
<dbReference type="SUPFAM" id="SSF49879">
    <property type="entry name" value="SMAD/FHA domain"/>
    <property type="match status" value="1"/>
</dbReference>
<keyword evidence="3" id="KW-1185">Reference proteome</keyword>
<dbReference type="InterPro" id="IPR017735">
    <property type="entry name" value="T6SS_FHA"/>
</dbReference>
<dbReference type="InterPro" id="IPR046883">
    <property type="entry name" value="T6SS_FHA_C"/>
</dbReference>
<accession>A0A1Q9G6K7</accession>
<protein>
    <recommendedName>
        <fullName evidence="1">FHA domain-containing protein</fullName>
    </recommendedName>
</protein>
<sequence length="438" mass="48880">MELTLSIVSYHRFTSELEAKKTFVFNGKSEKYIIGRSQHCDWCLPDPERVISGKHANIERKGDKLVISDISTNGLYINRSINPLGNGEYTALSDGDCISFGDYEIEVSLGGSGSALTTASVYSEQGSELENESFAIPANSLTNTDHIDDKHTQASIAKNVLSVFTTQVEDNFMVPSSSSISPDLDQQELPIPEDWSLDLTQAPLDQPLEVEVCQGIELNGKNSSGEEASTQGQFFSKVDNELDDMPGSISAFVRGLGISSNMLPADQDEQWWYELGVSMQCLMTGLMDSLHQRAAFKQTSRLNQTHFKRQENNPLKFSATFDDAIHNLFNRRSASFLPPEQAIKEAFSDIGHHEKALLAGVKGAVEGVIKTLSPESIESARTEHDFWNRFNPNRTKANRWNTYEALYKRVEEDLEKSSGIYCWDDFVKAYEASLRQGK</sequence>
<name>A0A1Q9G6K7_9GAMM</name>
<dbReference type="EMBL" id="MJIL01000099">
    <property type="protein sequence ID" value="OLQ69948.1"/>
    <property type="molecule type" value="Genomic_DNA"/>
</dbReference>
<dbReference type="Pfam" id="PF00498">
    <property type="entry name" value="FHA"/>
    <property type="match status" value="1"/>
</dbReference>
<dbReference type="Pfam" id="PF20232">
    <property type="entry name" value="T6SS_FHA_C"/>
    <property type="match status" value="1"/>
</dbReference>
<dbReference type="SMART" id="SM00240">
    <property type="entry name" value="FHA"/>
    <property type="match status" value="1"/>
</dbReference>
<organism evidence="2 3">
    <name type="scientific">Photobacterium proteolyticum</name>
    <dbReference type="NCBI Taxonomy" id="1903952"/>
    <lineage>
        <taxon>Bacteria</taxon>
        <taxon>Pseudomonadati</taxon>
        <taxon>Pseudomonadota</taxon>
        <taxon>Gammaproteobacteria</taxon>
        <taxon>Vibrionales</taxon>
        <taxon>Vibrionaceae</taxon>
        <taxon>Photobacterium</taxon>
    </lineage>
</organism>
<dbReference type="PROSITE" id="PS50006">
    <property type="entry name" value="FHA_DOMAIN"/>
    <property type="match status" value="1"/>
</dbReference>
<proteinExistence type="predicted"/>
<dbReference type="Gene3D" id="2.60.200.20">
    <property type="match status" value="1"/>
</dbReference>
<dbReference type="NCBIfam" id="TIGR03354">
    <property type="entry name" value="VI_FHA"/>
    <property type="match status" value="1"/>
</dbReference>
<dbReference type="InterPro" id="IPR000253">
    <property type="entry name" value="FHA_dom"/>
</dbReference>
<comment type="caution">
    <text evidence="2">The sequence shown here is derived from an EMBL/GenBank/DDBJ whole genome shotgun (WGS) entry which is preliminary data.</text>
</comment>
<dbReference type="InterPro" id="IPR008984">
    <property type="entry name" value="SMAD_FHA_dom_sf"/>
</dbReference>